<reference evidence="2" key="1">
    <citation type="journal article" date="2014" name="Science">
        <title>Ancient hybridizations among the ancestral genomes of bread wheat.</title>
        <authorList>
            <consortium name="International Wheat Genome Sequencing Consortium,"/>
            <person name="Marcussen T."/>
            <person name="Sandve S.R."/>
            <person name="Heier L."/>
            <person name="Spannagl M."/>
            <person name="Pfeifer M."/>
            <person name="Jakobsen K.S."/>
            <person name="Wulff B.B."/>
            <person name="Steuernagel B."/>
            <person name="Mayer K.F."/>
            <person name="Olsen O.A."/>
        </authorList>
    </citation>
    <scope>NUCLEOTIDE SEQUENCE [LARGE SCALE GENOMIC DNA]</scope>
    <source>
        <strain evidence="2">cv. AL8/78</strain>
    </source>
</reference>
<keyword evidence="2" id="KW-1185">Reference proteome</keyword>
<accession>A0A452ZTK0</accession>
<organism evidence="1 2">
    <name type="scientific">Aegilops tauschii subsp. strangulata</name>
    <name type="common">Goatgrass</name>
    <dbReference type="NCBI Taxonomy" id="200361"/>
    <lineage>
        <taxon>Eukaryota</taxon>
        <taxon>Viridiplantae</taxon>
        <taxon>Streptophyta</taxon>
        <taxon>Embryophyta</taxon>
        <taxon>Tracheophyta</taxon>
        <taxon>Spermatophyta</taxon>
        <taxon>Magnoliopsida</taxon>
        <taxon>Liliopsida</taxon>
        <taxon>Poales</taxon>
        <taxon>Poaceae</taxon>
        <taxon>BOP clade</taxon>
        <taxon>Pooideae</taxon>
        <taxon>Triticodae</taxon>
        <taxon>Triticeae</taxon>
        <taxon>Triticinae</taxon>
        <taxon>Aegilops</taxon>
    </lineage>
</organism>
<dbReference type="GO" id="GO:0055085">
    <property type="term" value="P:transmembrane transport"/>
    <property type="evidence" value="ECO:0007669"/>
    <property type="project" value="InterPro"/>
</dbReference>
<sequence>CELVLFGRCHCSPPCLACTQGIPRPKMDLTCQYACAAWWNQSYASCHCSKLLSGALDAGLAFMAVLIYLCLELDNITLNWWGNVSDGCPLASCPTAKGIIVHGCPVHN</sequence>
<reference evidence="1" key="3">
    <citation type="journal article" date="2017" name="Nature">
        <title>Genome sequence of the progenitor of the wheat D genome Aegilops tauschii.</title>
        <authorList>
            <person name="Luo M.C."/>
            <person name="Gu Y.Q."/>
            <person name="Puiu D."/>
            <person name="Wang H."/>
            <person name="Twardziok S.O."/>
            <person name="Deal K.R."/>
            <person name="Huo N."/>
            <person name="Zhu T."/>
            <person name="Wang L."/>
            <person name="Wang Y."/>
            <person name="McGuire P.E."/>
            <person name="Liu S."/>
            <person name="Long H."/>
            <person name="Ramasamy R.K."/>
            <person name="Rodriguez J.C."/>
            <person name="Van S.L."/>
            <person name="Yuan L."/>
            <person name="Wang Z."/>
            <person name="Xia Z."/>
            <person name="Xiao L."/>
            <person name="Anderson O.D."/>
            <person name="Ouyang S."/>
            <person name="Liang Y."/>
            <person name="Zimin A.V."/>
            <person name="Pertea G."/>
            <person name="Qi P."/>
            <person name="Bennetzen J.L."/>
            <person name="Dai X."/>
            <person name="Dawson M.W."/>
            <person name="Muller H.G."/>
            <person name="Kugler K."/>
            <person name="Rivarola-Duarte L."/>
            <person name="Spannagl M."/>
            <person name="Mayer K.F.X."/>
            <person name="Lu F.H."/>
            <person name="Bevan M.W."/>
            <person name="Leroy P."/>
            <person name="Li P."/>
            <person name="You F.M."/>
            <person name="Sun Q."/>
            <person name="Liu Z."/>
            <person name="Lyons E."/>
            <person name="Wicker T."/>
            <person name="Salzberg S.L."/>
            <person name="Devos K.M."/>
            <person name="Dvorak J."/>
        </authorList>
    </citation>
    <scope>NUCLEOTIDE SEQUENCE [LARGE SCALE GENOMIC DNA]</scope>
    <source>
        <strain evidence="1">cv. AL8/78</strain>
    </source>
</reference>
<evidence type="ECO:0000313" key="1">
    <source>
        <dbReference type="EnsemblPlants" id="AET1Gv20911000.35"/>
    </source>
</evidence>
<reference evidence="1" key="4">
    <citation type="submission" date="2019-03" db="UniProtKB">
        <authorList>
            <consortium name="EnsemblPlants"/>
        </authorList>
    </citation>
    <scope>IDENTIFICATION</scope>
</reference>
<proteinExistence type="predicted"/>
<dbReference type="Proteomes" id="UP000015105">
    <property type="component" value="Chromosome 1D"/>
</dbReference>
<dbReference type="PANTHER" id="PTHR22601">
    <property type="entry name" value="ISP4 LIKE PROTEIN"/>
    <property type="match status" value="1"/>
</dbReference>
<protein>
    <submittedName>
        <fullName evidence="1">Uncharacterized protein</fullName>
    </submittedName>
</protein>
<reference evidence="1" key="5">
    <citation type="journal article" date="2021" name="G3 (Bethesda)">
        <title>Aegilops tauschii genome assembly Aet v5.0 features greater sequence contiguity and improved annotation.</title>
        <authorList>
            <person name="Wang L."/>
            <person name="Zhu T."/>
            <person name="Rodriguez J.C."/>
            <person name="Deal K.R."/>
            <person name="Dubcovsky J."/>
            <person name="McGuire P.E."/>
            <person name="Lux T."/>
            <person name="Spannagl M."/>
            <person name="Mayer K.F.X."/>
            <person name="Baldrich P."/>
            <person name="Meyers B.C."/>
            <person name="Huo N."/>
            <person name="Gu Y.Q."/>
            <person name="Zhou H."/>
            <person name="Devos K.M."/>
            <person name="Bennetzen J.L."/>
            <person name="Unver T."/>
            <person name="Budak H."/>
            <person name="Gulick P.J."/>
            <person name="Galiba G."/>
            <person name="Kalapos B."/>
            <person name="Nelson D.R."/>
            <person name="Li P."/>
            <person name="You F.M."/>
            <person name="Luo M.C."/>
            <person name="Dvorak J."/>
        </authorList>
    </citation>
    <scope>NUCLEOTIDE SEQUENCE [LARGE SCALE GENOMIC DNA]</scope>
    <source>
        <strain evidence="1">cv. AL8/78</strain>
    </source>
</reference>
<name>A0A452ZTK0_AEGTS</name>
<dbReference type="Gramene" id="AET1Gv20911000.35">
    <property type="protein sequence ID" value="AET1Gv20911000.35"/>
    <property type="gene ID" value="AET1Gv20911000"/>
</dbReference>
<dbReference type="InterPro" id="IPR004648">
    <property type="entry name" value="Oligpept_transpt"/>
</dbReference>
<evidence type="ECO:0000313" key="2">
    <source>
        <dbReference type="Proteomes" id="UP000015105"/>
    </source>
</evidence>
<reference evidence="2" key="2">
    <citation type="journal article" date="2017" name="Nat. Plants">
        <title>The Aegilops tauschii genome reveals multiple impacts of transposons.</title>
        <authorList>
            <person name="Zhao G."/>
            <person name="Zou C."/>
            <person name="Li K."/>
            <person name="Wang K."/>
            <person name="Li T."/>
            <person name="Gao L."/>
            <person name="Zhang X."/>
            <person name="Wang H."/>
            <person name="Yang Z."/>
            <person name="Liu X."/>
            <person name="Jiang W."/>
            <person name="Mao L."/>
            <person name="Kong X."/>
            <person name="Jiao Y."/>
            <person name="Jia J."/>
        </authorList>
    </citation>
    <scope>NUCLEOTIDE SEQUENCE [LARGE SCALE GENOMIC DNA]</scope>
    <source>
        <strain evidence="2">cv. AL8/78</strain>
    </source>
</reference>
<dbReference type="AlphaFoldDB" id="A0A452ZTK0"/>
<dbReference type="EnsemblPlants" id="AET1Gv20911000.35">
    <property type="protein sequence ID" value="AET1Gv20911000.35"/>
    <property type="gene ID" value="AET1Gv20911000"/>
</dbReference>